<keyword evidence="1" id="KW-0620">Polyamine biosynthesis</keyword>
<organism evidence="2 3">
    <name type="scientific">Chiloscyllium punctatum</name>
    <name type="common">Brownbanded bambooshark</name>
    <name type="synonym">Hemiscyllium punctatum</name>
    <dbReference type="NCBI Taxonomy" id="137246"/>
    <lineage>
        <taxon>Eukaryota</taxon>
        <taxon>Metazoa</taxon>
        <taxon>Chordata</taxon>
        <taxon>Craniata</taxon>
        <taxon>Vertebrata</taxon>
        <taxon>Chondrichthyes</taxon>
        <taxon>Elasmobranchii</taxon>
        <taxon>Galeomorphii</taxon>
        <taxon>Galeoidea</taxon>
        <taxon>Orectolobiformes</taxon>
        <taxon>Hemiscylliidae</taxon>
        <taxon>Chiloscyllium</taxon>
    </lineage>
</organism>
<dbReference type="PANTHER" id="PTHR43317:SF1">
    <property type="entry name" value="THERMOSPERMINE SYNTHASE ACAULIS5"/>
    <property type="match status" value="1"/>
</dbReference>
<dbReference type="OrthoDB" id="38125at2759"/>
<accession>A0A401TSR7</accession>
<dbReference type="SUPFAM" id="SSF53335">
    <property type="entry name" value="S-adenosyl-L-methionine-dependent methyltransferases"/>
    <property type="match status" value="1"/>
</dbReference>
<keyword evidence="3" id="KW-1185">Reference proteome</keyword>
<dbReference type="GO" id="GO:0006596">
    <property type="term" value="P:polyamine biosynthetic process"/>
    <property type="evidence" value="ECO:0007669"/>
    <property type="project" value="UniProtKB-KW"/>
</dbReference>
<dbReference type="EMBL" id="BEZZ01162008">
    <property type="protein sequence ID" value="GCC45710.1"/>
    <property type="molecule type" value="Genomic_DNA"/>
</dbReference>
<dbReference type="Gene3D" id="3.40.50.150">
    <property type="entry name" value="Vaccinia Virus protein VP39"/>
    <property type="match status" value="1"/>
</dbReference>
<proteinExistence type="predicted"/>
<dbReference type="CDD" id="cd02440">
    <property type="entry name" value="AdoMet_MTases"/>
    <property type="match status" value="1"/>
</dbReference>
<evidence type="ECO:0000313" key="3">
    <source>
        <dbReference type="Proteomes" id="UP000287033"/>
    </source>
</evidence>
<sequence>TYYSKEGPFGRFFAVLSPVKLRQVAVIGLGTGALACYAGDGQDWTFYEIDAAVEHLAREHFQFLQNCAPRAHVVLGDARMTIENAPDGTYDALIVDAFSSDSVPMHLITREALAIYLRKLAPGGHLLLHISSRRLDLTPVVAALTADAVLPARILFDDPTPGTPVWRRSPALVVIVVRQEIDLDAFTSRDGWAPLPKPESRHLWTDQRADLLRVIRY</sequence>
<reference evidence="2 3" key="1">
    <citation type="journal article" date="2018" name="Nat. Ecol. Evol.">
        <title>Shark genomes provide insights into elasmobranch evolution and the origin of vertebrates.</title>
        <authorList>
            <person name="Hara Y"/>
            <person name="Yamaguchi K"/>
            <person name="Onimaru K"/>
            <person name="Kadota M"/>
            <person name="Koyanagi M"/>
            <person name="Keeley SD"/>
            <person name="Tatsumi K"/>
            <person name="Tanaka K"/>
            <person name="Motone F"/>
            <person name="Kageyama Y"/>
            <person name="Nozu R"/>
            <person name="Adachi N"/>
            <person name="Nishimura O"/>
            <person name="Nakagawa R"/>
            <person name="Tanegashima C"/>
            <person name="Kiyatake I"/>
            <person name="Matsumoto R"/>
            <person name="Murakumo K"/>
            <person name="Nishida K"/>
            <person name="Terakita A"/>
            <person name="Kuratani S"/>
            <person name="Sato K"/>
            <person name="Hyodo S Kuraku.S."/>
        </authorList>
    </citation>
    <scope>NUCLEOTIDE SEQUENCE [LARGE SCALE GENOMIC DNA]</scope>
</reference>
<dbReference type="AlphaFoldDB" id="A0A401TSR7"/>
<gene>
    <name evidence="2" type="ORF">chiPu_0029640</name>
</gene>
<evidence type="ECO:0000256" key="1">
    <source>
        <dbReference type="ARBA" id="ARBA00023115"/>
    </source>
</evidence>
<protein>
    <recommendedName>
        <fullName evidence="4">PABS domain-containing protein</fullName>
    </recommendedName>
</protein>
<feature type="non-terminal residue" evidence="2">
    <location>
        <position position="1"/>
    </location>
</feature>
<comment type="caution">
    <text evidence="2">The sequence shown here is derived from an EMBL/GenBank/DDBJ whole genome shotgun (WGS) entry which is preliminary data.</text>
</comment>
<evidence type="ECO:0000313" key="2">
    <source>
        <dbReference type="EMBL" id="GCC45710.1"/>
    </source>
</evidence>
<dbReference type="InterPro" id="IPR029063">
    <property type="entry name" value="SAM-dependent_MTases_sf"/>
</dbReference>
<dbReference type="PANTHER" id="PTHR43317">
    <property type="entry name" value="THERMOSPERMINE SYNTHASE ACAULIS5"/>
    <property type="match status" value="1"/>
</dbReference>
<dbReference type="Proteomes" id="UP000287033">
    <property type="component" value="Unassembled WGS sequence"/>
</dbReference>
<name>A0A401TSR7_CHIPU</name>
<dbReference type="NCBIfam" id="NF037959">
    <property type="entry name" value="MFS_SpdSyn"/>
    <property type="match status" value="1"/>
</dbReference>
<evidence type="ECO:0008006" key="4">
    <source>
        <dbReference type="Google" id="ProtNLM"/>
    </source>
</evidence>